<evidence type="ECO:0000256" key="5">
    <source>
        <dbReference type="ARBA" id="ARBA00022833"/>
    </source>
</evidence>
<feature type="binding site" evidence="10">
    <location>
        <position position="19"/>
    </location>
    <ligand>
        <name>Zn(2+)</name>
        <dbReference type="ChEBI" id="CHEBI:29105"/>
    </ligand>
</feature>
<dbReference type="PANTHER" id="PTHR24388:SF54">
    <property type="entry name" value="PROTEIN ESCARGOT"/>
    <property type="match status" value="1"/>
</dbReference>
<feature type="non-terminal residue" evidence="14">
    <location>
        <position position="398"/>
    </location>
</feature>
<evidence type="ECO:0000259" key="12">
    <source>
        <dbReference type="PROSITE" id="PS50157"/>
    </source>
</evidence>
<evidence type="ECO:0000256" key="6">
    <source>
        <dbReference type="ARBA" id="ARBA00023125"/>
    </source>
</evidence>
<feature type="binding site" evidence="10">
    <location>
        <position position="22"/>
    </location>
    <ligand>
        <name>Zn(2+)</name>
        <dbReference type="ChEBI" id="CHEBI:29105"/>
    </ligand>
</feature>
<evidence type="ECO:0008006" key="15">
    <source>
        <dbReference type="Google" id="ProtNLM"/>
    </source>
</evidence>
<evidence type="ECO:0000256" key="3">
    <source>
        <dbReference type="ARBA" id="ARBA00022737"/>
    </source>
</evidence>
<evidence type="ECO:0000256" key="8">
    <source>
        <dbReference type="ARBA" id="ARBA00037948"/>
    </source>
</evidence>
<evidence type="ECO:0000256" key="10">
    <source>
        <dbReference type="PROSITE-ProRule" id="PRU01263"/>
    </source>
</evidence>
<proteinExistence type="inferred from homology"/>
<organism evidence="14">
    <name type="scientific">Pectinophora gossypiella</name>
    <name type="common">Cotton pink bollworm</name>
    <name type="synonym">Depressaria gossypiella</name>
    <dbReference type="NCBI Taxonomy" id="13191"/>
    <lineage>
        <taxon>Eukaryota</taxon>
        <taxon>Metazoa</taxon>
        <taxon>Ecdysozoa</taxon>
        <taxon>Arthropoda</taxon>
        <taxon>Hexapoda</taxon>
        <taxon>Insecta</taxon>
        <taxon>Pterygota</taxon>
        <taxon>Neoptera</taxon>
        <taxon>Endopterygota</taxon>
        <taxon>Lepidoptera</taxon>
        <taxon>Glossata</taxon>
        <taxon>Ditrysia</taxon>
        <taxon>Gelechioidea</taxon>
        <taxon>Gelechiidae</taxon>
        <taxon>Apatetrinae</taxon>
        <taxon>Pectinophora</taxon>
    </lineage>
</organism>
<keyword evidence="5 10" id="KW-0862">Zinc</keyword>
<keyword evidence="6" id="KW-0238">DNA-binding</keyword>
<keyword evidence="3" id="KW-0677">Repeat</keyword>
<dbReference type="GO" id="GO:0008270">
    <property type="term" value="F:zinc ion binding"/>
    <property type="evidence" value="ECO:0007669"/>
    <property type="project" value="UniProtKB-UniRule"/>
</dbReference>
<evidence type="ECO:0000259" key="13">
    <source>
        <dbReference type="PROSITE" id="PS51915"/>
    </source>
</evidence>
<feature type="domain" description="C2H2-type" evidence="12">
    <location>
        <begin position="330"/>
        <end position="357"/>
    </location>
</feature>
<keyword evidence="7" id="KW-0539">Nucleus</keyword>
<evidence type="ECO:0000256" key="1">
    <source>
        <dbReference type="ARBA" id="ARBA00004123"/>
    </source>
</evidence>
<evidence type="ECO:0000313" key="14">
    <source>
        <dbReference type="EMBL" id="JAT84925.1"/>
    </source>
</evidence>
<dbReference type="SUPFAM" id="SSF57667">
    <property type="entry name" value="beta-beta-alpha zinc fingers"/>
    <property type="match status" value="1"/>
</dbReference>
<dbReference type="PROSITE" id="PS51915">
    <property type="entry name" value="ZAD"/>
    <property type="match status" value="1"/>
</dbReference>
<dbReference type="GO" id="GO:0005634">
    <property type="term" value="C:nucleus"/>
    <property type="evidence" value="ECO:0007669"/>
    <property type="project" value="UniProtKB-SubCell"/>
</dbReference>
<dbReference type="PROSITE" id="PS50157">
    <property type="entry name" value="ZINC_FINGER_C2H2_2"/>
    <property type="match status" value="3"/>
</dbReference>
<dbReference type="InterPro" id="IPR036236">
    <property type="entry name" value="Znf_C2H2_sf"/>
</dbReference>
<dbReference type="GO" id="GO:0000978">
    <property type="term" value="F:RNA polymerase II cis-regulatory region sequence-specific DNA binding"/>
    <property type="evidence" value="ECO:0007669"/>
    <property type="project" value="TreeGrafter"/>
</dbReference>
<evidence type="ECO:0000256" key="2">
    <source>
        <dbReference type="ARBA" id="ARBA00022723"/>
    </source>
</evidence>
<dbReference type="EMBL" id="GDQN01006129">
    <property type="protein sequence ID" value="JAT84925.1"/>
    <property type="molecule type" value="Transcribed_RNA"/>
</dbReference>
<dbReference type="PANTHER" id="PTHR24388">
    <property type="entry name" value="ZINC FINGER PROTEIN"/>
    <property type="match status" value="1"/>
</dbReference>
<feature type="non-terminal residue" evidence="14">
    <location>
        <position position="1"/>
    </location>
</feature>
<dbReference type="InterPro" id="IPR050527">
    <property type="entry name" value="Snail/Krueppel_Znf"/>
</dbReference>
<evidence type="ECO:0000256" key="9">
    <source>
        <dbReference type="PROSITE-ProRule" id="PRU00042"/>
    </source>
</evidence>
<feature type="domain" description="ZAD" evidence="13">
    <location>
        <begin position="17"/>
        <end position="92"/>
    </location>
</feature>
<dbReference type="SMART" id="SM00868">
    <property type="entry name" value="zf-AD"/>
    <property type="match status" value="2"/>
</dbReference>
<dbReference type="Pfam" id="PF00096">
    <property type="entry name" value="zf-C2H2"/>
    <property type="match status" value="2"/>
</dbReference>
<evidence type="ECO:0000256" key="7">
    <source>
        <dbReference type="ARBA" id="ARBA00023242"/>
    </source>
</evidence>
<dbReference type="InterPro" id="IPR013087">
    <property type="entry name" value="Znf_C2H2_type"/>
</dbReference>
<evidence type="ECO:0000256" key="11">
    <source>
        <dbReference type="SAM" id="MobiDB-lite"/>
    </source>
</evidence>
<accession>A0A1E1WD97</accession>
<sequence length="398" mass="45274">PPPDVIEQTTGVAEFDRVCRICASATDYLVPIFCGEGKQNNLAEKISTHLPITVSPQEQLPQNVCVSCAHTLLAWHELVACCRQADAALRTRLDQILQPQEPEPSTSRQTRSQTNKEQTQFETPINMVLKNILDNYLTILNNDDLDLLFVCQKCPERPASHTTEALAEHIKSLHMIEADTEEKLELFVEEYVTFEESLVLEDIDKDVESHKEASSVQLPMFHCPLCSSVFSTPTSLVYHLNSHVEVNIEDGIVCCDTRYQDKKSFVTHLQATHTTREHLEPNKCRTCGYSADTKEKLQSHIATDHTVTTKQNKEPKNIIQNTKNQKYLPVCCPECRKMFKNKYTMMFHLKSHLQKMRYFCNKCSKSFSNPGNLAAHKKLVHQGVLKYLCSECGEAFPT</sequence>
<dbReference type="SUPFAM" id="SSF57716">
    <property type="entry name" value="Glucocorticoid receptor-like (DNA-binding domain)"/>
    <property type="match status" value="1"/>
</dbReference>
<dbReference type="InterPro" id="IPR012934">
    <property type="entry name" value="Znf_AD"/>
</dbReference>
<protein>
    <recommendedName>
        <fullName evidence="15">C2H2-type domain-containing protein</fullName>
    </recommendedName>
</protein>
<dbReference type="SMART" id="SM00355">
    <property type="entry name" value="ZnF_C2H2"/>
    <property type="match status" value="6"/>
</dbReference>
<dbReference type="Gene3D" id="3.40.1800.20">
    <property type="match status" value="1"/>
</dbReference>
<evidence type="ECO:0000256" key="4">
    <source>
        <dbReference type="ARBA" id="ARBA00022771"/>
    </source>
</evidence>
<dbReference type="AlphaFoldDB" id="A0A1E1WD97"/>
<dbReference type="Pfam" id="PF07776">
    <property type="entry name" value="zf-AD"/>
    <property type="match status" value="1"/>
</dbReference>
<feature type="region of interest" description="Disordered" evidence="11">
    <location>
        <begin position="96"/>
        <end position="120"/>
    </location>
</feature>
<keyword evidence="4 9" id="KW-0863">Zinc-finger</keyword>
<dbReference type="PROSITE" id="PS00028">
    <property type="entry name" value="ZINC_FINGER_C2H2_1"/>
    <property type="match status" value="2"/>
</dbReference>
<keyword evidence="2 10" id="KW-0479">Metal-binding</keyword>
<dbReference type="GO" id="GO:0000981">
    <property type="term" value="F:DNA-binding transcription factor activity, RNA polymerase II-specific"/>
    <property type="evidence" value="ECO:0007669"/>
    <property type="project" value="TreeGrafter"/>
</dbReference>
<feature type="compositionally biased region" description="Polar residues" evidence="11">
    <location>
        <begin position="103"/>
        <end position="120"/>
    </location>
</feature>
<gene>
    <name evidence="14" type="ORF">g.11589</name>
</gene>
<feature type="domain" description="C2H2-type" evidence="12">
    <location>
        <begin position="221"/>
        <end position="243"/>
    </location>
</feature>
<feature type="binding site" evidence="10">
    <location>
        <position position="65"/>
    </location>
    <ligand>
        <name>Zn(2+)</name>
        <dbReference type="ChEBI" id="CHEBI:29105"/>
    </ligand>
</feature>
<comment type="subcellular location">
    <subcellularLocation>
        <location evidence="1">Nucleus</location>
    </subcellularLocation>
</comment>
<reference evidence="14" key="1">
    <citation type="submission" date="2015-09" db="EMBL/GenBank/DDBJ databases">
        <title>De novo assembly of Pectinophora gossypiella (Pink Bollworm) gut transcriptome.</title>
        <authorList>
            <person name="Tassone E.E."/>
        </authorList>
    </citation>
    <scope>NUCLEOTIDE SEQUENCE</scope>
</reference>
<dbReference type="Gene3D" id="3.30.160.60">
    <property type="entry name" value="Classic Zinc Finger"/>
    <property type="match status" value="3"/>
</dbReference>
<name>A0A1E1WD97_PECGO</name>
<dbReference type="OrthoDB" id="427030at2759"/>
<feature type="domain" description="C2H2-type" evidence="12">
    <location>
        <begin position="358"/>
        <end position="383"/>
    </location>
</feature>
<comment type="similarity">
    <text evidence="8">Belongs to the snail C2H2-type zinc-finger protein family.</text>
</comment>
<feature type="binding site" evidence="10">
    <location>
        <position position="68"/>
    </location>
    <ligand>
        <name>Zn(2+)</name>
        <dbReference type="ChEBI" id="CHEBI:29105"/>
    </ligand>
</feature>